<protein>
    <submittedName>
        <fullName evidence="1">Uncharacterized protein</fullName>
    </submittedName>
</protein>
<name>A0A655D4R6_SALET</name>
<reference evidence="1 2" key="1">
    <citation type="submission" date="2015-03" db="EMBL/GenBank/DDBJ databases">
        <authorList>
            <consortium name="Pathogen Informatics"/>
        </authorList>
    </citation>
    <scope>NUCLEOTIDE SEQUENCE [LARGE SCALE GENOMIC DNA]</scope>
    <source>
        <strain evidence="1 2">A1104</strain>
    </source>
</reference>
<gene>
    <name evidence="1" type="ORF">ERS008198_02770</name>
</gene>
<sequence length="55" mass="6201">MATTYFRLLAEIVAHNRQRQTIAPLTTGGRIQNVQRAKNPRCADGYQVGRSWPST</sequence>
<accession>A0A655D4R6</accession>
<evidence type="ECO:0000313" key="1">
    <source>
        <dbReference type="EMBL" id="CNU43639.1"/>
    </source>
</evidence>
<organism evidence="1 2">
    <name type="scientific">Salmonella enterica subsp. enterica serovar Bovismorbificans</name>
    <dbReference type="NCBI Taxonomy" id="58097"/>
    <lineage>
        <taxon>Bacteria</taxon>
        <taxon>Pseudomonadati</taxon>
        <taxon>Pseudomonadota</taxon>
        <taxon>Gammaproteobacteria</taxon>
        <taxon>Enterobacterales</taxon>
        <taxon>Enterobacteriaceae</taxon>
        <taxon>Salmonella</taxon>
    </lineage>
</organism>
<dbReference type="AlphaFoldDB" id="A0A655D4R6"/>
<evidence type="ECO:0000313" key="2">
    <source>
        <dbReference type="Proteomes" id="UP000041314"/>
    </source>
</evidence>
<dbReference type="Proteomes" id="UP000041314">
    <property type="component" value="Unassembled WGS sequence"/>
</dbReference>
<proteinExistence type="predicted"/>
<dbReference type="EMBL" id="CQPA01000022">
    <property type="protein sequence ID" value="CNU43639.1"/>
    <property type="molecule type" value="Genomic_DNA"/>
</dbReference>